<dbReference type="PANTHER" id="PTHR34383">
    <property type="entry name" value="POLYPHOSPHATE:AMP PHOSPHOTRANSFERASE-RELATED"/>
    <property type="match status" value="1"/>
</dbReference>
<evidence type="ECO:0000256" key="2">
    <source>
        <dbReference type="ARBA" id="ARBA00022679"/>
    </source>
</evidence>
<dbReference type="PANTHER" id="PTHR34383:SF3">
    <property type="entry name" value="POLYPHOSPHATE:AMP PHOSPHOTRANSFERASE"/>
    <property type="match status" value="1"/>
</dbReference>
<reference evidence="5 6" key="1">
    <citation type="submission" date="2021-04" db="EMBL/GenBank/DDBJ databases">
        <authorList>
            <person name="Ivanova A."/>
        </authorList>
    </citation>
    <scope>NUCLEOTIDE SEQUENCE [LARGE SCALE GENOMIC DNA]</scope>
    <source>
        <strain evidence="5 6">G18</strain>
    </source>
</reference>
<accession>A0ABS5BTE7</accession>
<dbReference type="PIRSF" id="PIRSF028756">
    <property type="entry name" value="PPK2_prd"/>
    <property type="match status" value="1"/>
</dbReference>
<dbReference type="InterPro" id="IPR016898">
    <property type="entry name" value="Polyphosphate_phosphotransfera"/>
</dbReference>
<sequence length="298" mass="34687">MIRKDIIDLFHVPAGKKFRLKDHNPGWKQTEELKDFGKDALKARAKETLDENLRALADAQSLLYADDRYSVLIVLQAMDAAGKDGTIRHVMSGVNPQGCQVFSFKKPSAEELDHNFLWRYMKSLPERGRIGIFNRSYYEDVLVVKVHPDFLGAQLPREKVGKKFWEDRYEDINSFERHLVRNGTLILKFFLNVSKEEQKRRFLDRLDRPEKNWKFSASDLAERGYWDDYMTAYEDAISATSTDLAPWYVIPADHKWITRSVVADIVTTSIQALDLKYPVVSPEQKKRLEDARKQLEAE</sequence>
<comment type="caution">
    <text evidence="5">The sequence shown here is derived from an EMBL/GenBank/DDBJ whole genome shotgun (WGS) entry which is preliminary data.</text>
</comment>
<dbReference type="GO" id="GO:0016301">
    <property type="term" value="F:kinase activity"/>
    <property type="evidence" value="ECO:0007669"/>
    <property type="project" value="UniProtKB-KW"/>
</dbReference>
<name>A0ABS5BTE7_9BACT</name>
<evidence type="ECO:0000256" key="1">
    <source>
        <dbReference type="ARBA" id="ARBA00009924"/>
    </source>
</evidence>
<gene>
    <name evidence="5" type="ORF">J8F10_17110</name>
</gene>
<dbReference type="InterPro" id="IPR022488">
    <property type="entry name" value="PPK2-related"/>
</dbReference>
<dbReference type="SUPFAM" id="SSF52540">
    <property type="entry name" value="P-loop containing nucleoside triphosphate hydrolases"/>
    <property type="match status" value="1"/>
</dbReference>
<protein>
    <submittedName>
        <fullName evidence="5">Polyphosphate kinase 2 family protein</fullName>
    </submittedName>
</protein>
<dbReference type="InterPro" id="IPR022300">
    <property type="entry name" value="PPK2-rel_1"/>
</dbReference>
<evidence type="ECO:0000313" key="5">
    <source>
        <dbReference type="EMBL" id="MBP3956991.1"/>
    </source>
</evidence>
<feature type="domain" description="Polyphosphate kinase-2-related" evidence="4">
    <location>
        <begin position="44"/>
        <end position="272"/>
    </location>
</feature>
<dbReference type="NCBIfam" id="TIGR03709">
    <property type="entry name" value="PPK2_rel_1"/>
    <property type="match status" value="1"/>
</dbReference>
<dbReference type="Pfam" id="PF03976">
    <property type="entry name" value="PPK2"/>
    <property type="match status" value="1"/>
</dbReference>
<comment type="similarity">
    <text evidence="1">Belongs to the polyphosphate kinase 2 (PPK2) family. Class I subfamily.</text>
</comment>
<keyword evidence="3 5" id="KW-0418">Kinase</keyword>
<dbReference type="RefSeq" id="WP_210655630.1">
    <property type="nucleotide sequence ID" value="NZ_JAGKQQ010000001.1"/>
</dbReference>
<keyword evidence="2" id="KW-0808">Transferase</keyword>
<dbReference type="EMBL" id="JAGKQQ010000001">
    <property type="protein sequence ID" value="MBP3956991.1"/>
    <property type="molecule type" value="Genomic_DNA"/>
</dbReference>
<dbReference type="InterPro" id="IPR027417">
    <property type="entry name" value="P-loop_NTPase"/>
</dbReference>
<proteinExistence type="inferred from homology"/>
<dbReference type="Proteomes" id="UP000676565">
    <property type="component" value="Unassembled WGS sequence"/>
</dbReference>
<evidence type="ECO:0000313" key="6">
    <source>
        <dbReference type="Proteomes" id="UP000676565"/>
    </source>
</evidence>
<evidence type="ECO:0000259" key="4">
    <source>
        <dbReference type="Pfam" id="PF03976"/>
    </source>
</evidence>
<organism evidence="5 6">
    <name type="scientific">Gemmata palustris</name>
    <dbReference type="NCBI Taxonomy" id="2822762"/>
    <lineage>
        <taxon>Bacteria</taxon>
        <taxon>Pseudomonadati</taxon>
        <taxon>Planctomycetota</taxon>
        <taxon>Planctomycetia</taxon>
        <taxon>Gemmatales</taxon>
        <taxon>Gemmataceae</taxon>
        <taxon>Gemmata</taxon>
    </lineage>
</organism>
<evidence type="ECO:0000256" key="3">
    <source>
        <dbReference type="ARBA" id="ARBA00022777"/>
    </source>
</evidence>
<dbReference type="Gene3D" id="3.40.50.300">
    <property type="entry name" value="P-loop containing nucleotide triphosphate hydrolases"/>
    <property type="match status" value="1"/>
</dbReference>
<keyword evidence="6" id="KW-1185">Reference proteome</keyword>